<evidence type="ECO:0000256" key="6">
    <source>
        <dbReference type="SAM" id="MobiDB-lite"/>
    </source>
</evidence>
<evidence type="ECO:0000259" key="7">
    <source>
        <dbReference type="Pfam" id="PF13847"/>
    </source>
</evidence>
<dbReference type="InterPro" id="IPR030390">
    <property type="entry name" value="MeTrfase_TrmA_AS"/>
</dbReference>
<feature type="binding site" evidence="4">
    <location>
        <position position="555"/>
    </location>
    <ligand>
        <name>S-adenosyl-L-methionine</name>
        <dbReference type="ChEBI" id="CHEBI:59789"/>
    </ligand>
</feature>
<dbReference type="GO" id="GO:0006396">
    <property type="term" value="P:RNA processing"/>
    <property type="evidence" value="ECO:0007669"/>
    <property type="project" value="InterPro"/>
</dbReference>
<dbReference type="AlphaFoldDB" id="A0A199VIS7"/>
<evidence type="ECO:0000256" key="1">
    <source>
        <dbReference type="ARBA" id="ARBA00022603"/>
    </source>
</evidence>
<comment type="similarity">
    <text evidence="4">Belongs to the class I-like SAM-binding methyltransferase superfamily. RNA M5U methyltransferase family.</text>
</comment>
<dbReference type="InterPro" id="IPR045850">
    <property type="entry name" value="TRM2_met"/>
</dbReference>
<dbReference type="CDD" id="cd02440">
    <property type="entry name" value="AdoMet_MTases"/>
    <property type="match status" value="1"/>
</dbReference>
<dbReference type="InterPro" id="IPR029063">
    <property type="entry name" value="SAM-dependent_MTases_sf"/>
</dbReference>
<dbReference type="Gene3D" id="2.40.50.1070">
    <property type="match status" value="1"/>
</dbReference>
<feature type="region of interest" description="Disordered" evidence="6">
    <location>
        <begin position="451"/>
        <end position="508"/>
    </location>
</feature>
<accession>A0A199VIS7</accession>
<evidence type="ECO:0000256" key="5">
    <source>
        <dbReference type="PROSITE-ProRule" id="PRU10015"/>
    </source>
</evidence>
<dbReference type="EMBL" id="LSRQ01001666">
    <property type="protein sequence ID" value="OAY76908.1"/>
    <property type="molecule type" value="Genomic_DNA"/>
</dbReference>
<dbReference type="InterPro" id="IPR035979">
    <property type="entry name" value="RBD_domain_sf"/>
</dbReference>
<comment type="caution">
    <text evidence="8">The sequence shown here is derived from an EMBL/GenBank/DDBJ whole genome shotgun (WGS) entry which is preliminary data.</text>
</comment>
<dbReference type="InterPro" id="IPR025714">
    <property type="entry name" value="Methyltranfer_dom"/>
</dbReference>
<dbReference type="STRING" id="4615.A0A199VIS7"/>
<dbReference type="PANTHER" id="PTHR45904:SF2">
    <property type="entry name" value="TRNA (URACIL-5-)-METHYLTRANSFERASE HOMOLOG A"/>
    <property type="match status" value="1"/>
</dbReference>
<organism evidence="8 9">
    <name type="scientific">Ananas comosus</name>
    <name type="common">Pineapple</name>
    <name type="synonym">Ananas ananas</name>
    <dbReference type="NCBI Taxonomy" id="4615"/>
    <lineage>
        <taxon>Eukaryota</taxon>
        <taxon>Viridiplantae</taxon>
        <taxon>Streptophyta</taxon>
        <taxon>Embryophyta</taxon>
        <taxon>Tracheophyta</taxon>
        <taxon>Spermatophyta</taxon>
        <taxon>Magnoliopsida</taxon>
        <taxon>Liliopsida</taxon>
        <taxon>Poales</taxon>
        <taxon>Bromeliaceae</taxon>
        <taxon>Bromelioideae</taxon>
        <taxon>Ananas</taxon>
    </lineage>
</organism>
<reference evidence="8 9" key="1">
    <citation type="journal article" date="2016" name="DNA Res.">
        <title>The draft genome of MD-2 pineapple using hybrid error correction of long reads.</title>
        <authorList>
            <person name="Redwan R.M."/>
            <person name="Saidin A."/>
            <person name="Kumar S.V."/>
        </authorList>
    </citation>
    <scope>NUCLEOTIDE SEQUENCE [LARGE SCALE GENOMIC DNA]</scope>
    <source>
        <strain evidence="9">cv. MD2</strain>
        <tissue evidence="8">Leaf</tissue>
    </source>
</reference>
<feature type="active site" description="Nucleophile" evidence="4">
    <location>
        <position position="583"/>
    </location>
</feature>
<sequence>MKKKKGMSVGFVTFENTEQLKSTIEILNEKSNGGKEIKVADAIRKSHQNKGQHADNQSGSDNEETSAVEGLSSRTKSARDVVTPLAHMPYSDQLEHKKNSLLQILKRLTRNARKACPDGVPLPDWIIKSREIGGLPCKLEGILESPVINGYRNKCEFSVGYSLEGKRTVGFMLGNFREGMTAIEEPVNCPNVSRVSSTYASIFQDFLQSSALPVWSRTDNTGFWRQFTVREGRVPGQLATAENAEIQIAEVMLIIQVCSTEVDEDVMKNEFAKLSMALVHGAAASAPPLPLTTIIVQDHKGISNAAPADCPLIPLLVPKMEGQASSEKLDIAEGRIHDYISNLRFSISPTAFFQVNTLAAERLYSLAGDWADLSPDTLLFDICCGTGTIGLTLAQRVGMVVGIEMNESAVSDAERNAVINGIKNCRFVSGKAEDVMGSLLKEYLGAPQQDSIVSNDVSETDTTEKDNNATKNSGEDVPASLEDKNDQKMEDSTEESHGNIEKDDENNDGILRSCTNGLGNTIQENISERNNVSEEKGVVDASSVCQFKKVVAIVDPPRVGLHPVVIKALRTHPRIRRLVYISCNPESLVANAIELCTPTAGRPEKKKGNRGWRNMSSAGLARYRTKSMPDSEPFQPVRAMAVDLFPHTPHCEMVMLLER</sequence>
<proteinExistence type="inferred from homology"/>
<dbReference type="GO" id="GO:0003723">
    <property type="term" value="F:RNA binding"/>
    <property type="evidence" value="ECO:0007669"/>
    <property type="project" value="TreeGrafter"/>
</dbReference>
<dbReference type="Pfam" id="PF13847">
    <property type="entry name" value="Methyltransf_31"/>
    <property type="match status" value="1"/>
</dbReference>
<feature type="binding site" evidence="4">
    <location>
        <position position="354"/>
    </location>
    <ligand>
        <name>S-adenosyl-L-methionine</name>
        <dbReference type="ChEBI" id="CHEBI:59789"/>
    </ligand>
</feature>
<feature type="compositionally biased region" description="Basic and acidic residues" evidence="6">
    <location>
        <begin position="481"/>
        <end position="501"/>
    </location>
</feature>
<evidence type="ECO:0000313" key="8">
    <source>
        <dbReference type="EMBL" id="OAY76908.1"/>
    </source>
</evidence>
<feature type="region of interest" description="Disordered" evidence="6">
    <location>
        <begin position="45"/>
        <end position="82"/>
    </location>
</feature>
<dbReference type="GO" id="GO:0032259">
    <property type="term" value="P:methylation"/>
    <property type="evidence" value="ECO:0007669"/>
    <property type="project" value="UniProtKB-KW"/>
</dbReference>
<evidence type="ECO:0000256" key="2">
    <source>
        <dbReference type="ARBA" id="ARBA00022679"/>
    </source>
</evidence>
<feature type="active site" evidence="5">
    <location>
        <position position="583"/>
    </location>
</feature>
<feature type="domain" description="Methyltransferase" evidence="7">
    <location>
        <begin position="379"/>
        <end position="458"/>
    </location>
</feature>
<protein>
    <submittedName>
        <fullName evidence="8">Zinc finger CCCH domain-containing protein 24</fullName>
    </submittedName>
</protein>
<gene>
    <name evidence="8" type="ORF">ACMD2_03050</name>
</gene>
<feature type="binding site" evidence="4">
    <location>
        <position position="404"/>
    </location>
    <ligand>
        <name>S-adenosyl-L-methionine</name>
        <dbReference type="ChEBI" id="CHEBI:59789"/>
    </ligand>
</feature>
<evidence type="ECO:0000256" key="4">
    <source>
        <dbReference type="PROSITE-ProRule" id="PRU01024"/>
    </source>
</evidence>
<feature type="compositionally biased region" description="Polar residues" evidence="6">
    <location>
        <begin position="51"/>
        <end position="60"/>
    </location>
</feature>
<name>A0A199VIS7_ANACO</name>
<keyword evidence="3 4" id="KW-0949">S-adenosyl-L-methionine</keyword>
<dbReference type="Gene3D" id="3.40.50.150">
    <property type="entry name" value="Vaccinia Virus protein VP39"/>
    <property type="match status" value="2"/>
</dbReference>
<evidence type="ECO:0000313" key="9">
    <source>
        <dbReference type="Proteomes" id="UP000092600"/>
    </source>
</evidence>
<dbReference type="PANTHER" id="PTHR45904">
    <property type="entry name" value="TRNA (URACIL-5-)-METHYLTRANSFERASE"/>
    <property type="match status" value="1"/>
</dbReference>
<dbReference type="PROSITE" id="PS01230">
    <property type="entry name" value="TRMA_1"/>
    <property type="match status" value="1"/>
</dbReference>
<dbReference type="SUPFAM" id="SSF53335">
    <property type="entry name" value="S-adenosyl-L-methionine-dependent methyltransferases"/>
    <property type="match status" value="1"/>
</dbReference>
<keyword evidence="1 4" id="KW-0489">Methyltransferase</keyword>
<keyword evidence="2 4" id="KW-0808">Transferase</keyword>
<dbReference type="SUPFAM" id="SSF54928">
    <property type="entry name" value="RNA-binding domain, RBD"/>
    <property type="match status" value="1"/>
</dbReference>
<comment type="caution">
    <text evidence="4">Lacks conserved residue(s) required for the propagation of feature annotation.</text>
</comment>
<evidence type="ECO:0000256" key="3">
    <source>
        <dbReference type="ARBA" id="ARBA00022691"/>
    </source>
</evidence>
<dbReference type="Proteomes" id="UP000092600">
    <property type="component" value="Unassembled WGS sequence"/>
</dbReference>
<dbReference type="Pfam" id="PF05958">
    <property type="entry name" value="tRNA_U5-meth_tr"/>
    <property type="match status" value="1"/>
</dbReference>
<dbReference type="GO" id="GO:0008173">
    <property type="term" value="F:RNA methyltransferase activity"/>
    <property type="evidence" value="ECO:0007669"/>
    <property type="project" value="InterPro"/>
</dbReference>
<dbReference type="InterPro" id="IPR010280">
    <property type="entry name" value="U5_MeTrfase_fam"/>
</dbReference>
<dbReference type="PROSITE" id="PS51687">
    <property type="entry name" value="SAM_MT_RNA_M5U"/>
    <property type="match status" value="1"/>
</dbReference>